<dbReference type="PROSITE" id="PS00028">
    <property type="entry name" value="ZINC_FINGER_C2H2_1"/>
    <property type="match status" value="1"/>
</dbReference>
<feature type="domain" description="C2H2-type" evidence="2">
    <location>
        <begin position="27"/>
        <end position="48"/>
    </location>
</feature>
<evidence type="ECO:0000313" key="4">
    <source>
        <dbReference type="Proteomes" id="UP000018144"/>
    </source>
</evidence>
<protein>
    <recommendedName>
        <fullName evidence="2">C2H2-type domain-containing protein</fullName>
    </recommendedName>
</protein>
<evidence type="ECO:0000256" key="1">
    <source>
        <dbReference type="SAM" id="MobiDB-lite"/>
    </source>
</evidence>
<proteinExistence type="predicted"/>
<keyword evidence="4" id="KW-1185">Reference proteome</keyword>
<organism evidence="3 4">
    <name type="scientific">Pyronema omphalodes (strain CBS 100304)</name>
    <name type="common">Pyronema confluens</name>
    <dbReference type="NCBI Taxonomy" id="1076935"/>
    <lineage>
        <taxon>Eukaryota</taxon>
        <taxon>Fungi</taxon>
        <taxon>Dikarya</taxon>
        <taxon>Ascomycota</taxon>
        <taxon>Pezizomycotina</taxon>
        <taxon>Pezizomycetes</taxon>
        <taxon>Pezizales</taxon>
        <taxon>Pyronemataceae</taxon>
        <taxon>Pyronema</taxon>
    </lineage>
</organism>
<dbReference type="EMBL" id="HF935302">
    <property type="protein sequence ID" value="CCX06614.1"/>
    <property type="molecule type" value="Genomic_DNA"/>
</dbReference>
<dbReference type="InterPro" id="IPR013087">
    <property type="entry name" value="Znf_C2H2_type"/>
</dbReference>
<feature type="region of interest" description="Disordered" evidence="1">
    <location>
        <begin position="315"/>
        <end position="347"/>
    </location>
</feature>
<feature type="compositionally biased region" description="Polar residues" evidence="1">
    <location>
        <begin position="400"/>
        <end position="414"/>
    </location>
</feature>
<evidence type="ECO:0000259" key="2">
    <source>
        <dbReference type="PROSITE" id="PS00028"/>
    </source>
</evidence>
<accession>U4L913</accession>
<feature type="region of interest" description="Disordered" evidence="1">
    <location>
        <begin position="400"/>
        <end position="430"/>
    </location>
</feature>
<gene>
    <name evidence="3" type="ORF">PCON_06201</name>
</gene>
<feature type="region of interest" description="Disordered" evidence="1">
    <location>
        <begin position="208"/>
        <end position="233"/>
    </location>
</feature>
<dbReference type="AlphaFoldDB" id="U4L913"/>
<name>U4L913_PYROM</name>
<dbReference type="OrthoDB" id="10443055at2759"/>
<reference evidence="3 4" key="1">
    <citation type="journal article" date="2013" name="PLoS Genet.">
        <title>The genome and development-dependent transcriptomes of Pyronema confluens: a window into fungal evolution.</title>
        <authorList>
            <person name="Traeger S."/>
            <person name="Altegoer F."/>
            <person name="Freitag M."/>
            <person name="Gabaldon T."/>
            <person name="Kempken F."/>
            <person name="Kumar A."/>
            <person name="Marcet-Houben M."/>
            <person name="Poggeler S."/>
            <person name="Stajich J.E."/>
            <person name="Nowrousian M."/>
        </authorList>
    </citation>
    <scope>NUCLEOTIDE SEQUENCE [LARGE SCALE GENOMIC DNA]</scope>
    <source>
        <strain evidence="4">CBS 100304</strain>
        <tissue evidence="3">Vegetative mycelium</tissue>
    </source>
</reference>
<sequence length="472" mass="52235">MSEVANYGIPQDSTTVVTTKDLLAKNCPVCREYFGSIGGFLQHTSTSHPYYHPERLDGLRSDVMIINDTMNLLGSLEESQQSDVKLRVLLASECAYNVFTAETTEKPATQAMDLTPEQDERIYRTLVQAFQAFELRKQAMKQNVPIPIIPAENEDQHNQPTATTLLRPTIYRIEYYEPPTLDARNSALPIFERPVVPAVGISNPFHNSFTRRPTQAPPPKPQPIQHNPQGLNPMQNTLTTSTFRKIAPAPSYTRPIIPALVLPPSRPISRHIAPRQIAPRPIAPAPHPDPPNPAIPLPWTPIISRPITLPLGNRRGAAATARKRKRFQLAPRPAPQPAPNPAVPSFHVSLPKPDRVLVYNDKFGYQSMLPLTGQKTATATQSAARELQPAVQGLGFKVVPTSNESESKNSSPVISSRVRKNKSEKNGGMKANMVQSTLLKDGSLAWGLGRRKKKDFAPGQAIFRKIKQEESD</sequence>
<dbReference type="Proteomes" id="UP000018144">
    <property type="component" value="Unassembled WGS sequence"/>
</dbReference>
<feature type="compositionally biased region" description="Pro residues" evidence="1">
    <location>
        <begin position="332"/>
        <end position="342"/>
    </location>
</feature>
<evidence type="ECO:0000313" key="3">
    <source>
        <dbReference type="EMBL" id="CCX06614.1"/>
    </source>
</evidence>